<evidence type="ECO:0000259" key="4">
    <source>
        <dbReference type="PROSITE" id="PS51203"/>
    </source>
</evidence>
<feature type="domain" description="SHSP" evidence="3">
    <location>
        <begin position="34"/>
        <end position="146"/>
    </location>
</feature>
<evidence type="ECO:0000313" key="6">
    <source>
        <dbReference type="Proteomes" id="UP000294567"/>
    </source>
</evidence>
<dbReference type="SUPFAM" id="SSF49764">
    <property type="entry name" value="HSP20-like chaperones"/>
    <property type="match status" value="1"/>
</dbReference>
<feature type="domain" description="CS" evidence="4">
    <location>
        <begin position="38"/>
        <end position="146"/>
    </location>
</feature>
<dbReference type="InterPro" id="IPR007052">
    <property type="entry name" value="CS_dom"/>
</dbReference>
<gene>
    <name evidence="5" type="ORF">EDD65_101242</name>
</gene>
<dbReference type="PANTHER" id="PTHR11527">
    <property type="entry name" value="HEAT-SHOCK PROTEIN 20 FAMILY MEMBER"/>
    <property type="match status" value="1"/>
</dbReference>
<dbReference type="PROSITE" id="PS01031">
    <property type="entry name" value="SHSP"/>
    <property type="match status" value="1"/>
</dbReference>
<keyword evidence="6" id="KW-1185">Reference proteome</keyword>
<name>A0A4R3L353_9FIRM</name>
<comment type="caution">
    <text evidence="5">The sequence shown here is derived from an EMBL/GenBank/DDBJ whole genome shotgun (WGS) entry which is preliminary data.</text>
</comment>
<evidence type="ECO:0000259" key="3">
    <source>
        <dbReference type="PROSITE" id="PS01031"/>
    </source>
</evidence>
<dbReference type="Proteomes" id="UP000294567">
    <property type="component" value="Unassembled WGS sequence"/>
</dbReference>
<dbReference type="AlphaFoldDB" id="A0A4R3L353"/>
<evidence type="ECO:0000256" key="2">
    <source>
        <dbReference type="RuleBase" id="RU003616"/>
    </source>
</evidence>
<evidence type="ECO:0000313" key="5">
    <source>
        <dbReference type="EMBL" id="TCS91737.1"/>
    </source>
</evidence>
<proteinExistence type="inferred from homology"/>
<evidence type="ECO:0000256" key="1">
    <source>
        <dbReference type="PROSITE-ProRule" id="PRU00285"/>
    </source>
</evidence>
<protein>
    <submittedName>
        <fullName evidence="5">Heat shock protein Hsp20</fullName>
    </submittedName>
</protein>
<dbReference type="PROSITE" id="PS51203">
    <property type="entry name" value="CS"/>
    <property type="match status" value="1"/>
</dbReference>
<sequence>MASLLPFDPFRELDRIRKEMDDFFDRSLVNLPEERVMIAVPEVDAFKTDDKLLMYVEAPGLSSDDIEVTATEDTINIRGEFKLPEVPDGAEVLMRERKYGEFNRTFKLPVSIKPEEVKASYKNGVLEISIPLAEKHKTHSIEISVEDDEDKKKISGKKN</sequence>
<dbReference type="EMBL" id="SMAE01000001">
    <property type="protein sequence ID" value="TCS91737.1"/>
    <property type="molecule type" value="Genomic_DNA"/>
</dbReference>
<reference evidence="5 6" key="1">
    <citation type="submission" date="2019-03" db="EMBL/GenBank/DDBJ databases">
        <title>Genomic Encyclopedia of Type Strains, Phase IV (KMG-IV): sequencing the most valuable type-strain genomes for metagenomic binning, comparative biology and taxonomic classification.</title>
        <authorList>
            <person name="Goeker M."/>
        </authorList>
    </citation>
    <scope>NUCLEOTIDE SEQUENCE [LARGE SCALE GENOMIC DNA]</scope>
    <source>
        <strain evidence="5 6">DSM 26752</strain>
    </source>
</reference>
<dbReference type="InterPro" id="IPR002068">
    <property type="entry name" value="A-crystallin/Hsp20_dom"/>
</dbReference>
<organism evidence="5 6">
    <name type="scientific">Keratinibaculum paraultunense</name>
    <dbReference type="NCBI Taxonomy" id="1278232"/>
    <lineage>
        <taxon>Bacteria</taxon>
        <taxon>Bacillati</taxon>
        <taxon>Bacillota</taxon>
        <taxon>Tissierellia</taxon>
        <taxon>Tissierellales</taxon>
        <taxon>Tepidimicrobiaceae</taxon>
        <taxon>Keratinibaculum</taxon>
    </lineage>
</organism>
<dbReference type="OrthoDB" id="9811615at2"/>
<dbReference type="CDD" id="cd06464">
    <property type="entry name" value="ACD_sHsps-like"/>
    <property type="match status" value="1"/>
</dbReference>
<dbReference type="InterPro" id="IPR031107">
    <property type="entry name" value="Small_HSP"/>
</dbReference>
<comment type="similarity">
    <text evidence="1 2">Belongs to the small heat shock protein (HSP20) family.</text>
</comment>
<accession>A0A4R3L353</accession>
<dbReference type="InterPro" id="IPR008978">
    <property type="entry name" value="HSP20-like_chaperone"/>
</dbReference>
<dbReference type="Pfam" id="PF00011">
    <property type="entry name" value="HSP20"/>
    <property type="match status" value="1"/>
</dbReference>
<dbReference type="Gene3D" id="2.60.40.790">
    <property type="match status" value="1"/>
</dbReference>
<keyword evidence="5" id="KW-0346">Stress response</keyword>
<dbReference type="RefSeq" id="WP_132025602.1">
    <property type="nucleotide sequence ID" value="NZ_CP068564.1"/>
</dbReference>